<reference evidence="1" key="1">
    <citation type="submission" date="2020-10" db="EMBL/GenBank/DDBJ databases">
        <title>Complete genome sequence of vB_MoxS-R1, a novel marine prophage inducted from Microbacterium.</title>
        <authorList>
            <person name="Zheng H."/>
            <person name="Liu B."/>
            <person name="Xu Y."/>
            <person name="Chen F."/>
        </authorList>
    </citation>
    <scope>NUCLEOTIDE SEQUENCE</scope>
</reference>
<dbReference type="EMBL" id="MW073100">
    <property type="protein sequence ID" value="QWT28920.1"/>
    <property type="molecule type" value="Genomic_DNA"/>
</dbReference>
<gene>
    <name evidence="1" type="ORF">vBMoxSR1_gp70</name>
</gene>
<proteinExistence type="predicted"/>
<accession>A0A8F2E4Q0</accession>
<evidence type="ECO:0000313" key="1">
    <source>
        <dbReference type="EMBL" id="QWT28920.1"/>
    </source>
</evidence>
<keyword evidence="2" id="KW-1185">Reference proteome</keyword>
<organism evidence="1 2">
    <name type="scientific">Microbacterium phage vB_MoxS-R1</name>
    <dbReference type="NCBI Taxonomy" id="2848881"/>
    <lineage>
        <taxon>Viruses</taxon>
        <taxon>Duplodnaviria</taxon>
        <taxon>Heunggongvirae</taxon>
        <taxon>Uroviricota</taxon>
        <taxon>Caudoviricetes</taxon>
        <taxon>Syrbvirus</taxon>
        <taxon>Syrbvirus R1</taxon>
    </lineage>
</organism>
<name>A0A8F2E4Q0_9CAUD</name>
<sequence>MTQWHPIFWTDEPQPALWVMKAPHEVEAFGRIELRRVSGVVRYKVTLRGELIGWSNTLSHACERLYAAHKKQQDEVHSGPPNGRR</sequence>
<evidence type="ECO:0000313" key="2">
    <source>
        <dbReference type="Proteomes" id="UP000683438"/>
    </source>
</evidence>
<dbReference type="Proteomes" id="UP000683438">
    <property type="component" value="Segment"/>
</dbReference>
<protein>
    <submittedName>
        <fullName evidence="1">Uncharacterized protein</fullName>
    </submittedName>
</protein>